<proteinExistence type="inferred from homology"/>
<keyword evidence="10" id="KW-0325">Glycoprotein</keyword>
<reference evidence="17" key="1">
    <citation type="submission" date="2025-08" db="UniProtKB">
        <authorList>
            <consortium name="RefSeq"/>
        </authorList>
    </citation>
    <scope>IDENTIFICATION</scope>
</reference>
<comment type="function">
    <text evidence="12">Receptor that may play a role in the perception of bitterness and is gustducin-linked. May play a role in sensing the chemical composition of the gastrointestinal content. The activity of this receptor may stimulate alpha gustducin, mediate PLC-beta-2 activation and lead to the gating of TRPM5.</text>
</comment>
<feature type="transmembrane region" description="Helical" evidence="15">
    <location>
        <begin position="14"/>
        <end position="38"/>
    </location>
</feature>
<protein>
    <recommendedName>
        <fullName evidence="14">Taste receptor type 2</fullName>
    </recommendedName>
</protein>
<organism evidence="16 17">
    <name type="scientific">Echinops telfairi</name>
    <name type="common">Lesser hedgehog tenrec</name>
    <dbReference type="NCBI Taxonomy" id="9371"/>
    <lineage>
        <taxon>Eukaryota</taxon>
        <taxon>Metazoa</taxon>
        <taxon>Chordata</taxon>
        <taxon>Craniata</taxon>
        <taxon>Vertebrata</taxon>
        <taxon>Euteleostomi</taxon>
        <taxon>Mammalia</taxon>
        <taxon>Eutheria</taxon>
        <taxon>Afrotheria</taxon>
        <taxon>Tenrecidae</taxon>
        <taxon>Tenrecinae</taxon>
        <taxon>Echinops</taxon>
    </lineage>
</organism>
<accession>A0ABM0J3M1</accession>
<evidence type="ECO:0000256" key="13">
    <source>
        <dbReference type="RuleBase" id="RU004423"/>
    </source>
</evidence>
<evidence type="ECO:0000256" key="14">
    <source>
        <dbReference type="RuleBase" id="RU004424"/>
    </source>
</evidence>
<keyword evidence="3 14" id="KW-0919">Taste</keyword>
<feature type="transmembrane region" description="Helical" evidence="15">
    <location>
        <begin position="184"/>
        <end position="203"/>
    </location>
</feature>
<evidence type="ECO:0000256" key="4">
    <source>
        <dbReference type="ARBA" id="ARBA00022606"/>
    </source>
</evidence>
<evidence type="ECO:0000256" key="1">
    <source>
        <dbReference type="ARBA" id="ARBA00004141"/>
    </source>
</evidence>
<evidence type="ECO:0000256" key="6">
    <source>
        <dbReference type="ARBA" id="ARBA00022989"/>
    </source>
</evidence>
<keyword evidence="8 14" id="KW-0472">Membrane</keyword>
<evidence type="ECO:0000256" key="11">
    <source>
        <dbReference type="ARBA" id="ARBA00023224"/>
    </source>
</evidence>
<sequence>MEIPLTRLTFPQGLLIVVAGAEFLVGLLGNGVLVVWSLKEWARRANLTPYSGIILGLAASRFLLQWLIMADLALFPSFQGSWQLYILSLVWVPVSQASVWFTTFLSVFYCLKIATFEYPAYVWLKRQAYHLSLWCLLGYCILTLILVDHIIRQAYVLFKSNSSIPHSPIGQHYGYLTLLNSGSWLPFLLFLLYSGMLMASLYRHHRKMQVFKAGRRDAQAQAHIMALKSLGCFLVLHIVYILASPFSITSKHPSPSLTSVLFFETLMAASPSLHSALLVLGNPRAKELWRRILQKVVGTCRDGGPCLEEMGAEGCVRHR</sequence>
<dbReference type="CDD" id="cd13950">
    <property type="entry name" value="7tm_TAS2R"/>
    <property type="match status" value="1"/>
</dbReference>
<dbReference type="InterPro" id="IPR007960">
    <property type="entry name" value="TAS2R"/>
</dbReference>
<feature type="transmembrane region" description="Helical" evidence="15">
    <location>
        <begin position="89"/>
        <end position="111"/>
    </location>
</feature>
<keyword evidence="5 14" id="KW-0812">Transmembrane</keyword>
<keyword evidence="16" id="KW-1185">Reference proteome</keyword>
<gene>
    <name evidence="17" type="primary">TAS2R5</name>
</gene>
<evidence type="ECO:0000256" key="15">
    <source>
        <dbReference type="SAM" id="Phobius"/>
    </source>
</evidence>
<keyword evidence="7 14" id="KW-0297">G-protein coupled receptor</keyword>
<evidence type="ECO:0000256" key="12">
    <source>
        <dbReference type="ARBA" id="ARBA00024847"/>
    </source>
</evidence>
<keyword evidence="4 14" id="KW-0716">Sensory transduction</keyword>
<evidence type="ECO:0000313" key="17">
    <source>
        <dbReference type="RefSeq" id="XP_004714078.1"/>
    </source>
</evidence>
<evidence type="ECO:0000256" key="3">
    <source>
        <dbReference type="ARBA" id="ARBA00022480"/>
    </source>
</evidence>
<keyword evidence="9 14" id="KW-0675">Receptor</keyword>
<evidence type="ECO:0000256" key="9">
    <source>
        <dbReference type="ARBA" id="ARBA00023170"/>
    </source>
</evidence>
<feature type="transmembrane region" description="Helical" evidence="15">
    <location>
        <begin position="224"/>
        <end position="248"/>
    </location>
</feature>
<evidence type="ECO:0000256" key="7">
    <source>
        <dbReference type="ARBA" id="ARBA00023040"/>
    </source>
</evidence>
<dbReference type="GeneID" id="101653917"/>
<feature type="transmembrane region" description="Helical" evidence="15">
    <location>
        <begin position="260"/>
        <end position="281"/>
    </location>
</feature>
<evidence type="ECO:0000256" key="8">
    <source>
        <dbReference type="ARBA" id="ARBA00023136"/>
    </source>
</evidence>
<keyword evidence="6 15" id="KW-1133">Transmembrane helix</keyword>
<dbReference type="PANTHER" id="PTHR11394">
    <property type="entry name" value="TASTE RECEPTOR TYPE 2"/>
    <property type="match status" value="1"/>
</dbReference>
<dbReference type="Proteomes" id="UP000694863">
    <property type="component" value="Unplaced"/>
</dbReference>
<feature type="transmembrane region" description="Helical" evidence="15">
    <location>
        <begin position="131"/>
        <end position="151"/>
    </location>
</feature>
<dbReference type="Gene3D" id="1.20.1070.10">
    <property type="entry name" value="Rhodopsin 7-helix transmembrane proteins"/>
    <property type="match status" value="1"/>
</dbReference>
<evidence type="ECO:0000256" key="5">
    <source>
        <dbReference type="ARBA" id="ARBA00022692"/>
    </source>
</evidence>
<comment type="similarity">
    <text evidence="2 13">Belongs to the G-protein coupled receptor T2R family.</text>
</comment>
<keyword evidence="11 14" id="KW-0807">Transducer</keyword>
<name>A0ABM0J3M1_ECHTE</name>
<feature type="transmembrane region" description="Helical" evidence="15">
    <location>
        <begin position="50"/>
        <end position="69"/>
    </location>
</feature>
<evidence type="ECO:0000256" key="10">
    <source>
        <dbReference type="ARBA" id="ARBA00023180"/>
    </source>
</evidence>
<dbReference type="SUPFAM" id="SSF81321">
    <property type="entry name" value="Family A G protein-coupled receptor-like"/>
    <property type="match status" value="1"/>
</dbReference>
<evidence type="ECO:0000256" key="2">
    <source>
        <dbReference type="ARBA" id="ARBA00007376"/>
    </source>
</evidence>
<evidence type="ECO:0000313" key="16">
    <source>
        <dbReference type="Proteomes" id="UP000694863"/>
    </source>
</evidence>
<comment type="subcellular location">
    <subcellularLocation>
        <location evidence="1 14">Membrane</location>
        <topology evidence="1 14">Multi-pass membrane protein</topology>
    </subcellularLocation>
</comment>
<dbReference type="PANTHER" id="PTHR11394:SF8">
    <property type="entry name" value="TASTE RECEPTOR TYPE 2 MEMBER 5"/>
    <property type="match status" value="1"/>
</dbReference>
<dbReference type="Pfam" id="PF05296">
    <property type="entry name" value="TAS2R"/>
    <property type="match status" value="1"/>
</dbReference>
<dbReference type="RefSeq" id="XP_004714078.1">
    <property type="nucleotide sequence ID" value="XM_004714021.2"/>
</dbReference>